<keyword evidence="3" id="KW-1185">Reference proteome</keyword>
<protein>
    <submittedName>
        <fullName evidence="2">Thiol disulfide oxidoreductase</fullName>
    </submittedName>
</protein>
<dbReference type="InterPro" id="IPR036249">
    <property type="entry name" value="Thioredoxin-like_sf"/>
</dbReference>
<keyword evidence="1" id="KW-0732">Signal</keyword>
<feature type="signal peptide" evidence="1">
    <location>
        <begin position="1"/>
        <end position="22"/>
    </location>
</feature>
<organism evidence="2 3">
    <name type="scientific">Glaesserella australis</name>
    <dbReference type="NCBI Taxonomy" id="2094024"/>
    <lineage>
        <taxon>Bacteria</taxon>
        <taxon>Pseudomonadati</taxon>
        <taxon>Pseudomonadota</taxon>
        <taxon>Gammaproteobacteria</taxon>
        <taxon>Pasteurellales</taxon>
        <taxon>Pasteurellaceae</taxon>
        <taxon>Glaesserella</taxon>
    </lineage>
</organism>
<dbReference type="SUPFAM" id="SSF52833">
    <property type="entry name" value="Thioredoxin-like"/>
    <property type="match status" value="1"/>
</dbReference>
<dbReference type="Proteomes" id="UP000248689">
    <property type="component" value="Unassembled WGS sequence"/>
</dbReference>
<evidence type="ECO:0000313" key="2">
    <source>
        <dbReference type="EMBL" id="RAL19801.1"/>
    </source>
</evidence>
<dbReference type="Gene3D" id="3.40.30.10">
    <property type="entry name" value="Glutaredoxin"/>
    <property type="match status" value="1"/>
</dbReference>
<dbReference type="InterPro" id="IPR050824">
    <property type="entry name" value="Thiol_disulfide_DsbA"/>
</dbReference>
<evidence type="ECO:0000256" key="1">
    <source>
        <dbReference type="SAM" id="SignalP"/>
    </source>
</evidence>
<name>A0A328C1Z6_9PAST</name>
<dbReference type="EMBL" id="PTPX01000001">
    <property type="protein sequence ID" value="RAL19801.1"/>
    <property type="molecule type" value="Genomic_DNA"/>
</dbReference>
<gene>
    <name evidence="2" type="ORF">C5N92_00040</name>
</gene>
<accession>A0A328C1Z6</accession>
<sequence>MKIKQKLFCLISLVAFSSVLFAQETSKEPLFKDGKGYYSYKSPLKITLPNDGKVLITYFYQYGCQVCLDGDDYIKQYVARNSDKVVLERIAVPSDESKISMGLNAIFEVLGRPELSDLYLFDSAYKDQLIKNDQEIRKWLVTHHISLEEIEKVRQSVAYKQKLIENRHVISLYTPSMIPMAVLNGKYILLKNTLYNDDYTFAVLDFLVDKLHKEQEKK</sequence>
<reference evidence="3" key="1">
    <citation type="submission" date="2018-02" db="EMBL/GenBank/DDBJ databases">
        <title>Glaesserella australis sp. nov., isolated from the lungs of pigs.</title>
        <authorList>
            <person name="Turni C."/>
            <person name="Christensen H."/>
        </authorList>
    </citation>
    <scope>NUCLEOTIDE SEQUENCE [LARGE SCALE GENOMIC DNA]</scope>
    <source>
        <strain evidence="3">HS4635</strain>
    </source>
</reference>
<dbReference type="OrthoDB" id="9784896at2"/>
<evidence type="ECO:0000313" key="3">
    <source>
        <dbReference type="Proteomes" id="UP000248689"/>
    </source>
</evidence>
<proteinExistence type="predicted"/>
<feature type="chain" id="PRO_5016426921" evidence="1">
    <location>
        <begin position="23"/>
        <end position="218"/>
    </location>
</feature>
<dbReference type="AlphaFoldDB" id="A0A328C1Z6"/>
<dbReference type="PANTHER" id="PTHR35891">
    <property type="entry name" value="THIOL:DISULFIDE INTERCHANGE PROTEIN DSBA"/>
    <property type="match status" value="1"/>
</dbReference>
<dbReference type="RefSeq" id="WP_111748864.1">
    <property type="nucleotide sequence ID" value="NZ_PTPX01000001.1"/>
</dbReference>
<dbReference type="PANTHER" id="PTHR35891:SF2">
    <property type="entry name" value="THIOL:DISULFIDE INTERCHANGE PROTEIN DSBA"/>
    <property type="match status" value="1"/>
</dbReference>
<comment type="caution">
    <text evidence="2">The sequence shown here is derived from an EMBL/GenBank/DDBJ whole genome shotgun (WGS) entry which is preliminary data.</text>
</comment>